<keyword evidence="3" id="KW-0378">Hydrolase</keyword>
<keyword evidence="4" id="KW-1185">Reference proteome</keyword>
<dbReference type="GO" id="GO:0016810">
    <property type="term" value="F:hydrolase activity, acting on carbon-nitrogen (but not peptide) bonds"/>
    <property type="evidence" value="ECO:0007669"/>
    <property type="project" value="InterPro"/>
</dbReference>
<evidence type="ECO:0000256" key="1">
    <source>
        <dbReference type="SAM" id="Phobius"/>
    </source>
</evidence>
<keyword evidence="1" id="KW-0472">Membrane</keyword>
<dbReference type="PANTHER" id="PTHR10587:SF128">
    <property type="entry name" value="POLYSACCHARIDE DEACETYLASE PDAB-RELATED"/>
    <property type="match status" value="1"/>
</dbReference>
<reference evidence="3 4" key="1">
    <citation type="submission" date="2018-06" db="EMBL/GenBank/DDBJ databases">
        <authorList>
            <consortium name="Pathogen Informatics"/>
            <person name="Doyle S."/>
        </authorList>
    </citation>
    <scope>NUCLEOTIDE SEQUENCE [LARGE SCALE GENOMIC DNA]</scope>
    <source>
        <strain evidence="3 4">NCTC4824</strain>
    </source>
</reference>
<dbReference type="EMBL" id="LS483476">
    <property type="protein sequence ID" value="SQI51420.1"/>
    <property type="molecule type" value="Genomic_DNA"/>
</dbReference>
<feature type="transmembrane region" description="Helical" evidence="1">
    <location>
        <begin position="12"/>
        <end position="30"/>
    </location>
</feature>
<dbReference type="AlphaFoldDB" id="A0A2X4W168"/>
<dbReference type="KEGG" id="blen:NCTC4824_00238"/>
<proteinExistence type="predicted"/>
<dbReference type="PANTHER" id="PTHR10587">
    <property type="entry name" value="GLYCOSYL TRANSFERASE-RELATED"/>
    <property type="match status" value="1"/>
</dbReference>
<dbReference type="InterPro" id="IPR050248">
    <property type="entry name" value="Polysacc_deacetylase_ArnD"/>
</dbReference>
<dbReference type="STRING" id="1348624.GCA_001591545_04077"/>
<dbReference type="GO" id="GO:0016020">
    <property type="term" value="C:membrane"/>
    <property type="evidence" value="ECO:0007669"/>
    <property type="project" value="TreeGrafter"/>
</dbReference>
<protein>
    <submittedName>
        <fullName evidence="3">Polysaccharide deacetylase</fullName>
        <ecNumber evidence="3">3.-.-.-</ecNumber>
    </submittedName>
</protein>
<dbReference type="Pfam" id="PF01522">
    <property type="entry name" value="Polysacc_deac_1"/>
    <property type="match status" value="1"/>
</dbReference>
<evidence type="ECO:0000313" key="4">
    <source>
        <dbReference type="Proteomes" id="UP000249134"/>
    </source>
</evidence>
<sequence>MDFFITLNAKRIKQGLLIVIISFFTAMLFFSQSSVHTSVFSTKNGPKAIYKGEKGIALTFNIGWGDVQAEPILDVLEKSEIRSVTFFLSGAWAESHPQTVKRIKEMGFEIGSLGYAYEDYTELEDPEVRRDISKSLEVFKKLDIKDTMLLRSPTGHFDKRTLSIAENMGLTVVHWSLNSQDWKNPGVEAIIEQANKARDGDIILMHASDSALQTAEAIPSVISKLKDKGNLTTVTELIANGKVKTTLIP</sequence>
<dbReference type="InterPro" id="IPR002509">
    <property type="entry name" value="NODB_dom"/>
</dbReference>
<feature type="domain" description="NodB homology" evidence="2">
    <location>
        <begin position="54"/>
        <end position="234"/>
    </location>
</feature>
<dbReference type="Proteomes" id="UP000249134">
    <property type="component" value="Chromosome 1"/>
</dbReference>
<evidence type="ECO:0000313" key="3">
    <source>
        <dbReference type="EMBL" id="SQI51420.1"/>
    </source>
</evidence>
<gene>
    <name evidence="3" type="primary">ybaN</name>
    <name evidence="3" type="ORF">NCTC4824_00238</name>
</gene>
<dbReference type="RefSeq" id="WP_066146770.1">
    <property type="nucleotide sequence ID" value="NZ_CBCSGM010000006.1"/>
</dbReference>
<dbReference type="PROSITE" id="PS51677">
    <property type="entry name" value="NODB"/>
    <property type="match status" value="1"/>
</dbReference>
<evidence type="ECO:0000259" key="2">
    <source>
        <dbReference type="PROSITE" id="PS51677"/>
    </source>
</evidence>
<accession>A0A2X4W168</accession>
<organism evidence="3 4">
    <name type="scientific">Lederbergia lenta</name>
    <name type="common">Bacillus lentus</name>
    <dbReference type="NCBI Taxonomy" id="1467"/>
    <lineage>
        <taxon>Bacteria</taxon>
        <taxon>Bacillati</taxon>
        <taxon>Bacillota</taxon>
        <taxon>Bacilli</taxon>
        <taxon>Bacillales</taxon>
        <taxon>Bacillaceae</taxon>
        <taxon>Lederbergia</taxon>
    </lineage>
</organism>
<keyword evidence="1" id="KW-1133">Transmembrane helix</keyword>
<dbReference type="SUPFAM" id="SSF88713">
    <property type="entry name" value="Glycoside hydrolase/deacetylase"/>
    <property type="match status" value="1"/>
</dbReference>
<dbReference type="EC" id="3.-.-.-" evidence="3"/>
<dbReference type="InterPro" id="IPR011330">
    <property type="entry name" value="Glyco_hydro/deAcase_b/a-brl"/>
</dbReference>
<dbReference type="Gene3D" id="3.20.20.370">
    <property type="entry name" value="Glycoside hydrolase/deacetylase"/>
    <property type="match status" value="1"/>
</dbReference>
<dbReference type="GO" id="GO:0005975">
    <property type="term" value="P:carbohydrate metabolic process"/>
    <property type="evidence" value="ECO:0007669"/>
    <property type="project" value="InterPro"/>
</dbReference>
<keyword evidence="1" id="KW-0812">Transmembrane</keyword>
<name>A0A2X4W168_LEDLE</name>